<keyword evidence="1" id="KW-1133">Transmembrane helix</keyword>
<dbReference type="OrthoDB" id="2684236at2759"/>
<evidence type="ECO:0000313" key="2">
    <source>
        <dbReference type="EMBL" id="RHZ64645.1"/>
    </source>
</evidence>
<keyword evidence="3" id="KW-1185">Reference proteome</keyword>
<evidence type="ECO:0000256" key="1">
    <source>
        <dbReference type="SAM" id="Phobius"/>
    </source>
</evidence>
<dbReference type="Pfam" id="PF07173">
    <property type="entry name" value="GRDP-like"/>
    <property type="match status" value="1"/>
</dbReference>
<name>A0A397HNA2_9GLOM</name>
<sequence>MQISWENYVKLMRNLKTDEKCLTCKVSLSVETLSCKRFIDDIVKWNENKTKFIGGTLVNLKDDSRSEISAVNNSSLLFSTDDPDIKKLTALKSPSWENIIKELDKKNKNSQNEKKRKIIFQRTVFAYIGIPFPFSIDLISAVFRQREFAKKTVNNEIINRTEVQANATIRYLKFLFLMKEERNNILVPTLDIDLCWHTHQIHASLYREFTKKHIGQIINHYDTLANDVLSDGFAATARTWDKKYHEPYFGFDIENFDDNGSCTNGGGNCSSGCGGGCGGD</sequence>
<keyword evidence="1" id="KW-0812">Transmembrane</keyword>
<dbReference type="PANTHER" id="PTHR34365:SF7">
    <property type="entry name" value="GLYCINE-RICH DOMAIN-CONTAINING PROTEIN 1"/>
    <property type="match status" value="1"/>
</dbReference>
<dbReference type="InterPro" id="IPR009836">
    <property type="entry name" value="GRDP-like"/>
</dbReference>
<proteinExistence type="predicted"/>
<gene>
    <name evidence="2" type="ORF">Glove_321g23</name>
</gene>
<protein>
    <submittedName>
        <fullName evidence="2">Uncharacterized protein</fullName>
    </submittedName>
</protein>
<dbReference type="Proteomes" id="UP000266861">
    <property type="component" value="Unassembled WGS sequence"/>
</dbReference>
<dbReference type="STRING" id="1348612.A0A397HNA2"/>
<dbReference type="PANTHER" id="PTHR34365">
    <property type="entry name" value="ENOLASE (DUF1399)"/>
    <property type="match status" value="1"/>
</dbReference>
<feature type="transmembrane region" description="Helical" evidence="1">
    <location>
        <begin position="124"/>
        <end position="143"/>
    </location>
</feature>
<keyword evidence="1" id="KW-0472">Membrane</keyword>
<accession>A0A397HNA2</accession>
<evidence type="ECO:0000313" key="3">
    <source>
        <dbReference type="Proteomes" id="UP000266861"/>
    </source>
</evidence>
<comment type="caution">
    <text evidence="2">The sequence shown here is derived from an EMBL/GenBank/DDBJ whole genome shotgun (WGS) entry which is preliminary data.</text>
</comment>
<dbReference type="AlphaFoldDB" id="A0A397HNA2"/>
<dbReference type="EMBL" id="PQFF01000293">
    <property type="protein sequence ID" value="RHZ64645.1"/>
    <property type="molecule type" value="Genomic_DNA"/>
</dbReference>
<organism evidence="2 3">
    <name type="scientific">Diversispora epigaea</name>
    <dbReference type="NCBI Taxonomy" id="1348612"/>
    <lineage>
        <taxon>Eukaryota</taxon>
        <taxon>Fungi</taxon>
        <taxon>Fungi incertae sedis</taxon>
        <taxon>Mucoromycota</taxon>
        <taxon>Glomeromycotina</taxon>
        <taxon>Glomeromycetes</taxon>
        <taxon>Diversisporales</taxon>
        <taxon>Diversisporaceae</taxon>
        <taxon>Diversispora</taxon>
    </lineage>
</organism>
<reference evidence="2 3" key="1">
    <citation type="submission" date="2018-08" db="EMBL/GenBank/DDBJ databases">
        <title>Genome and evolution of the arbuscular mycorrhizal fungus Diversispora epigaea (formerly Glomus versiforme) and its bacterial endosymbionts.</title>
        <authorList>
            <person name="Sun X."/>
            <person name="Fei Z."/>
            <person name="Harrison M."/>
        </authorList>
    </citation>
    <scope>NUCLEOTIDE SEQUENCE [LARGE SCALE GENOMIC DNA]</scope>
    <source>
        <strain evidence="2 3">IT104</strain>
    </source>
</reference>